<evidence type="ECO:0000313" key="3">
    <source>
        <dbReference type="EMBL" id="TFU33621.1"/>
    </source>
</evidence>
<protein>
    <submittedName>
        <fullName evidence="3">Uncharacterized protein</fullName>
    </submittedName>
</protein>
<comment type="caution">
    <text evidence="3">The sequence shown here is derived from an EMBL/GenBank/DDBJ whole genome shotgun (WGS) entry which is preliminary data.</text>
</comment>
<feature type="transmembrane region" description="Helical" evidence="2">
    <location>
        <begin position="149"/>
        <end position="177"/>
    </location>
</feature>
<dbReference type="Proteomes" id="UP000298358">
    <property type="component" value="Unassembled WGS sequence"/>
</dbReference>
<gene>
    <name evidence="3" type="ORF">E4U02_05150</name>
</gene>
<keyword evidence="2" id="KW-0472">Membrane</keyword>
<keyword evidence="2" id="KW-1133">Transmembrane helix</keyword>
<proteinExistence type="predicted"/>
<dbReference type="OrthoDB" id="5084168at2"/>
<evidence type="ECO:0000256" key="1">
    <source>
        <dbReference type="SAM" id="MobiDB-lite"/>
    </source>
</evidence>
<evidence type="ECO:0000256" key="2">
    <source>
        <dbReference type="SAM" id="Phobius"/>
    </source>
</evidence>
<feature type="region of interest" description="Disordered" evidence="1">
    <location>
        <begin position="1"/>
        <end position="53"/>
    </location>
</feature>
<feature type="transmembrane region" description="Helical" evidence="2">
    <location>
        <begin position="66"/>
        <end position="89"/>
    </location>
</feature>
<keyword evidence="4" id="KW-1185">Reference proteome</keyword>
<name>A0A4Y9FX61_9MICO</name>
<dbReference type="AlphaFoldDB" id="A0A4Y9FX61"/>
<feature type="compositionally biased region" description="Low complexity" evidence="1">
    <location>
        <begin position="19"/>
        <end position="37"/>
    </location>
</feature>
<feature type="transmembrane region" description="Helical" evidence="2">
    <location>
        <begin position="121"/>
        <end position="142"/>
    </location>
</feature>
<evidence type="ECO:0000313" key="4">
    <source>
        <dbReference type="Proteomes" id="UP000298358"/>
    </source>
</evidence>
<reference evidence="3 4" key="1">
    <citation type="submission" date="2019-03" db="EMBL/GenBank/DDBJ databases">
        <title>Diversity of the mouse oral microbiome.</title>
        <authorList>
            <person name="Joseph S."/>
            <person name="Aduse-Opoku J."/>
            <person name="Curtis M."/>
            <person name="Wade W."/>
            <person name="Hashim A."/>
        </authorList>
    </citation>
    <scope>NUCLEOTIDE SEQUENCE [LARGE SCALE GENOMIC DNA]</scope>
    <source>
        <strain evidence="3 4">P1012</strain>
    </source>
</reference>
<dbReference type="EMBL" id="SPQB01000007">
    <property type="protein sequence ID" value="TFU33621.1"/>
    <property type="molecule type" value="Genomic_DNA"/>
</dbReference>
<organism evidence="3 4">
    <name type="scientific">Microbacterium paludicola</name>
    <dbReference type="NCBI Taxonomy" id="300019"/>
    <lineage>
        <taxon>Bacteria</taxon>
        <taxon>Bacillati</taxon>
        <taxon>Actinomycetota</taxon>
        <taxon>Actinomycetes</taxon>
        <taxon>Micrococcales</taxon>
        <taxon>Microbacteriaceae</taxon>
        <taxon>Microbacterium</taxon>
    </lineage>
</organism>
<sequence length="182" mass="17920">MSSPQQPPIPPVPQPPAPGGWQQPAGYGAPGYGAPAAPYQPPQDPRYAQYLQAPPAPKPSSGLGMVALILSLVATIGASILLAVALSAIGNGLGARLETITPGSGMEILTPVRDWVLVAEIAAWGGTALGIWALVQGIVAVAKRRGRGAGIAAIVIAALGPFIAVAAAFLGAVAGVAGSGAV</sequence>
<accession>A0A4Y9FX61</accession>
<feature type="compositionally biased region" description="Pro residues" evidence="1">
    <location>
        <begin position="1"/>
        <end position="18"/>
    </location>
</feature>
<dbReference type="RefSeq" id="WP_135113750.1">
    <property type="nucleotide sequence ID" value="NZ_JADGLL010000007.1"/>
</dbReference>
<keyword evidence="2" id="KW-0812">Transmembrane</keyword>